<evidence type="ECO:0000313" key="4">
    <source>
        <dbReference type="Proteomes" id="UP001212841"/>
    </source>
</evidence>
<evidence type="ECO:0000259" key="2">
    <source>
        <dbReference type="Pfam" id="PF01467"/>
    </source>
</evidence>
<sequence>MPDDKNSTNAKPTTVIIPITLDSLTTLPKPTLYAIREAATLLSSSRAKTWTNRSHLCIILQCPEITANISTPARIWKPLQKLLAELYVEASNAAAGLGNTLLNVDVIFEDWCGYDPWLREDVELFLGVPEDKPTLATVNIRREKLQIAPLQFHTITPPPSSDSTASVTSSTPTTPSVSASKDIYGHVALGGTFDHLHCGHKILLTTAAWLTKQRLYCGVIDFDPERLKRKKHYQQMEPLQTRLDSVREFLNIIHQDPTVKYEVEAIHDDVGPTRHDGTFEAIVGSAETAKGCEMVNEVRRQNGLNELEVFIVGVIAEDKVDVGEDMASKTSSTSIRAYLEATQAAE</sequence>
<dbReference type="EMBL" id="JADGJD010001722">
    <property type="protein sequence ID" value="KAJ3038552.1"/>
    <property type="molecule type" value="Genomic_DNA"/>
</dbReference>
<organism evidence="3 4">
    <name type="scientific">Rhizophlyctis rosea</name>
    <dbReference type="NCBI Taxonomy" id="64517"/>
    <lineage>
        <taxon>Eukaryota</taxon>
        <taxon>Fungi</taxon>
        <taxon>Fungi incertae sedis</taxon>
        <taxon>Chytridiomycota</taxon>
        <taxon>Chytridiomycota incertae sedis</taxon>
        <taxon>Chytridiomycetes</taxon>
        <taxon>Rhizophlyctidales</taxon>
        <taxon>Rhizophlyctidaceae</taxon>
        <taxon>Rhizophlyctis</taxon>
    </lineage>
</organism>
<evidence type="ECO:0000256" key="1">
    <source>
        <dbReference type="SAM" id="MobiDB-lite"/>
    </source>
</evidence>
<dbReference type="InterPro" id="IPR004821">
    <property type="entry name" value="Cyt_trans-like"/>
</dbReference>
<protein>
    <recommendedName>
        <fullName evidence="2">Cytidyltransferase-like domain-containing protein</fullName>
    </recommendedName>
</protein>
<feature type="compositionally biased region" description="Low complexity" evidence="1">
    <location>
        <begin position="161"/>
        <end position="177"/>
    </location>
</feature>
<keyword evidence="4" id="KW-1185">Reference proteome</keyword>
<dbReference type="Gene3D" id="3.40.50.620">
    <property type="entry name" value="HUPs"/>
    <property type="match status" value="1"/>
</dbReference>
<dbReference type="GO" id="GO:0004140">
    <property type="term" value="F:dephospho-CoA kinase activity"/>
    <property type="evidence" value="ECO:0007669"/>
    <property type="project" value="TreeGrafter"/>
</dbReference>
<proteinExistence type="predicted"/>
<feature type="domain" description="Cytidyltransferase-like" evidence="2">
    <location>
        <begin position="189"/>
        <end position="336"/>
    </location>
</feature>
<accession>A0AAD5S574</accession>
<feature type="region of interest" description="Disordered" evidence="1">
    <location>
        <begin position="154"/>
        <end position="177"/>
    </location>
</feature>
<evidence type="ECO:0000313" key="3">
    <source>
        <dbReference type="EMBL" id="KAJ3038552.1"/>
    </source>
</evidence>
<gene>
    <name evidence="3" type="ORF">HK097_003145</name>
</gene>
<dbReference type="AlphaFoldDB" id="A0AAD5S574"/>
<reference evidence="3" key="1">
    <citation type="submission" date="2020-05" db="EMBL/GenBank/DDBJ databases">
        <title>Phylogenomic resolution of chytrid fungi.</title>
        <authorList>
            <person name="Stajich J.E."/>
            <person name="Amses K."/>
            <person name="Simmons R."/>
            <person name="Seto K."/>
            <person name="Myers J."/>
            <person name="Bonds A."/>
            <person name="Quandt C.A."/>
            <person name="Barry K."/>
            <person name="Liu P."/>
            <person name="Grigoriev I."/>
            <person name="Longcore J.E."/>
            <person name="James T.Y."/>
        </authorList>
    </citation>
    <scope>NUCLEOTIDE SEQUENCE</scope>
    <source>
        <strain evidence="3">JEL0318</strain>
    </source>
</reference>
<dbReference type="InterPro" id="IPR014729">
    <property type="entry name" value="Rossmann-like_a/b/a_fold"/>
</dbReference>
<dbReference type="PANTHER" id="PTHR10695">
    <property type="entry name" value="DEPHOSPHO-COA KINASE-RELATED"/>
    <property type="match status" value="1"/>
</dbReference>
<dbReference type="SUPFAM" id="SSF52374">
    <property type="entry name" value="Nucleotidylyl transferase"/>
    <property type="match status" value="1"/>
</dbReference>
<dbReference type="Proteomes" id="UP001212841">
    <property type="component" value="Unassembled WGS sequence"/>
</dbReference>
<dbReference type="Pfam" id="PF01467">
    <property type="entry name" value="CTP_transf_like"/>
    <property type="match status" value="1"/>
</dbReference>
<name>A0AAD5S574_9FUNG</name>
<comment type="caution">
    <text evidence="3">The sequence shown here is derived from an EMBL/GenBank/DDBJ whole genome shotgun (WGS) entry which is preliminary data.</text>
</comment>
<dbReference type="GO" id="GO:0015937">
    <property type="term" value="P:coenzyme A biosynthetic process"/>
    <property type="evidence" value="ECO:0007669"/>
    <property type="project" value="TreeGrafter"/>
</dbReference>
<dbReference type="PANTHER" id="PTHR10695:SF46">
    <property type="entry name" value="BIFUNCTIONAL COENZYME A SYNTHASE-RELATED"/>
    <property type="match status" value="1"/>
</dbReference>